<protein>
    <submittedName>
        <fullName evidence="2">Transposase</fullName>
    </submittedName>
</protein>
<sequence>MTIPAILKALNPKRKEIVSSMQMNYTSNQTTLKLNLVWQPQSTHVAWAINAIVNDIPTHIIKTNLAATGRPSYPPQLLLKLFLFGYLRRTFSGRKIVQMANENLVMR</sequence>
<comment type="caution">
    <text evidence="2">The sequence shown here is derived from an EMBL/GenBank/DDBJ whole genome shotgun (WGS) entry which is preliminary data.</text>
</comment>
<gene>
    <name evidence="2" type="ORF">ACFP3T_07655</name>
</gene>
<dbReference type="Pfam" id="PF05598">
    <property type="entry name" value="DUF772"/>
    <property type="match status" value="1"/>
</dbReference>
<feature type="domain" description="Transposase InsH N-terminal" evidence="1">
    <location>
        <begin position="40"/>
        <end position="107"/>
    </location>
</feature>
<reference evidence="3" key="1">
    <citation type="journal article" date="2019" name="Int. J. Syst. Evol. Microbiol.">
        <title>The Global Catalogue of Microorganisms (GCM) 10K type strain sequencing project: providing services to taxonomists for standard genome sequencing and annotation.</title>
        <authorList>
            <consortium name="The Broad Institute Genomics Platform"/>
            <consortium name="The Broad Institute Genome Sequencing Center for Infectious Disease"/>
            <person name="Wu L."/>
            <person name="Ma J."/>
        </authorList>
    </citation>
    <scope>NUCLEOTIDE SEQUENCE [LARGE SCALE GENOMIC DNA]</scope>
    <source>
        <strain evidence="3">CCM 8932</strain>
    </source>
</reference>
<organism evidence="2 3">
    <name type="scientific">Lactiplantibacillus dongliensis</name>
    <dbReference type="NCBI Taxonomy" id="2559919"/>
    <lineage>
        <taxon>Bacteria</taxon>
        <taxon>Bacillati</taxon>
        <taxon>Bacillota</taxon>
        <taxon>Bacilli</taxon>
        <taxon>Lactobacillales</taxon>
        <taxon>Lactobacillaceae</taxon>
        <taxon>Lactiplantibacillus</taxon>
    </lineage>
</organism>
<evidence type="ECO:0000259" key="1">
    <source>
        <dbReference type="Pfam" id="PF05598"/>
    </source>
</evidence>
<keyword evidence="3" id="KW-1185">Reference proteome</keyword>
<dbReference type="PANTHER" id="PTHR33408">
    <property type="entry name" value="TRANSPOSASE"/>
    <property type="match status" value="1"/>
</dbReference>
<dbReference type="EMBL" id="JBHSSD010000035">
    <property type="protein sequence ID" value="MFC6164540.1"/>
    <property type="molecule type" value="Genomic_DNA"/>
</dbReference>
<name>A0ABW1R518_9LACO</name>
<proteinExistence type="predicted"/>
<dbReference type="InterPro" id="IPR008490">
    <property type="entry name" value="Transposase_InsH_N"/>
</dbReference>
<dbReference type="Proteomes" id="UP001596253">
    <property type="component" value="Unassembled WGS sequence"/>
</dbReference>
<evidence type="ECO:0000313" key="3">
    <source>
        <dbReference type="Proteomes" id="UP001596253"/>
    </source>
</evidence>
<evidence type="ECO:0000313" key="2">
    <source>
        <dbReference type="EMBL" id="MFC6164540.1"/>
    </source>
</evidence>
<accession>A0ABW1R518</accession>
<dbReference type="RefSeq" id="WP_137639416.1">
    <property type="nucleotide sequence ID" value="NZ_BJDK01000005.1"/>
</dbReference>